<evidence type="ECO:0000313" key="3">
    <source>
        <dbReference type="EMBL" id="ATQ53303.1"/>
    </source>
</evidence>
<reference evidence="1 4" key="1">
    <citation type="submission" date="2014-07" db="EMBL/GenBank/DDBJ databases">
        <authorList>
            <person name="Ledwaba M.B."/>
            <person name="Mafofo J."/>
            <person name="van Heerden H."/>
        </authorList>
    </citation>
    <scope>NUCLEOTIDE SEQUENCE [LARGE SCALE GENOMIC DNA]</scope>
    <source>
        <strain evidence="1 4">ZW046</strain>
    </source>
</reference>
<evidence type="ECO:0000313" key="4">
    <source>
        <dbReference type="Proteomes" id="UP000029248"/>
    </source>
</evidence>
<sequence length="79" mass="8970">MEVAIFLYKLNYYKMRRWAGACVKSGGCLISQDIAMQSFRTLSAGFPPIVGIRRIANIFFVVPPLQLRKISMEKQVAVM</sequence>
<protein>
    <submittedName>
        <fullName evidence="3">Uncharacterized protein</fullName>
    </submittedName>
</protein>
<dbReference type="EMBL" id="CP009096">
    <property type="protein sequence ID" value="AIN88185.1"/>
    <property type="molecule type" value="Genomic_DNA"/>
</dbReference>
<dbReference type="Proteomes" id="UP000230889">
    <property type="component" value="Chromosome 2"/>
</dbReference>
<dbReference type="KEGG" id="bsg:IY72_09785"/>
<evidence type="ECO:0000313" key="1">
    <source>
        <dbReference type="EMBL" id="AIN88185.1"/>
    </source>
</evidence>
<evidence type="ECO:0000313" key="5">
    <source>
        <dbReference type="Proteomes" id="UP000230889"/>
    </source>
</evidence>
<name>A0AAI8H7N4_BRUSS</name>
<reference evidence="1 4" key="2">
    <citation type="submission" date="2014-09" db="EMBL/GenBank/DDBJ databases">
        <title>Genome announcement of three Brucella strains isolated from bovine in Zimbabwe.</title>
        <authorList>
            <person name="Ledwaba M.M.B."/>
            <person name="Mafofo J.J."/>
            <person name="van Heerden H.H."/>
        </authorList>
    </citation>
    <scope>NUCLEOTIDE SEQUENCE [LARGE SCALE GENOMIC DNA]</scope>
    <source>
        <strain evidence="1 4">ZW046</strain>
    </source>
</reference>
<dbReference type="KEGG" id="bsg:IY72_11565"/>
<dbReference type="EMBL" id="CP024421">
    <property type="protein sequence ID" value="ATQ53303.1"/>
    <property type="molecule type" value="Genomic_DNA"/>
</dbReference>
<accession>A0AAI8H7N4</accession>
<dbReference type="Proteomes" id="UP000029248">
    <property type="component" value="Chromosome 2"/>
</dbReference>
<proteinExistence type="predicted"/>
<evidence type="ECO:0000313" key="2">
    <source>
        <dbReference type="EMBL" id="AIN88518.1"/>
    </source>
</evidence>
<dbReference type="KEGG" id="bsw:IY71_10050"/>
<reference evidence="3 5" key="3">
    <citation type="submission" date="2017-10" db="EMBL/GenBank/DDBJ databases">
        <title>First isolation and characterization of Brucella suis from yak.</title>
        <authorList>
            <person name="Yang X."/>
            <person name="Wang N."/>
            <person name="Cao X."/>
            <person name="Bie P."/>
            <person name="Wang J."/>
            <person name="Lyu Y."/>
            <person name="Wu Q."/>
        </authorList>
    </citation>
    <scope>NUCLEOTIDE SEQUENCE [LARGE SCALE GENOMIC DNA]</scope>
    <source>
        <strain evidence="3 5">QH05</strain>
    </source>
</reference>
<dbReference type="EMBL" id="CP009097">
    <property type="protein sequence ID" value="AIN88518.1"/>
    <property type="molecule type" value="Genomic_DNA"/>
</dbReference>
<dbReference type="KEGG" id="bsw:IY71_12030"/>
<gene>
    <name evidence="3" type="ORF">CS875_11435</name>
    <name evidence="1" type="ORF">IY72_09785</name>
    <name evidence="2" type="ORF">IY72_11565</name>
</gene>
<dbReference type="AlphaFoldDB" id="A0AAI8H7N4"/>
<organism evidence="3 5">
    <name type="scientific">Brucella suis</name>
    <dbReference type="NCBI Taxonomy" id="29461"/>
    <lineage>
        <taxon>Bacteria</taxon>
        <taxon>Pseudomonadati</taxon>
        <taxon>Pseudomonadota</taxon>
        <taxon>Alphaproteobacteria</taxon>
        <taxon>Hyphomicrobiales</taxon>
        <taxon>Brucellaceae</taxon>
        <taxon>Brucella/Ochrobactrum group</taxon>
        <taxon>Brucella</taxon>
    </lineage>
</organism>
<dbReference type="Proteomes" id="UP000029248">
    <property type="component" value="Chromosome 1"/>
</dbReference>